<gene>
    <name evidence="11" type="ORF">POM88_047465</name>
</gene>
<keyword evidence="4" id="KW-0325">Glycoprotein</keyword>
<evidence type="ECO:0000256" key="6">
    <source>
        <dbReference type="ARBA" id="ARBA00048679"/>
    </source>
</evidence>
<name>A0AAD8GTY4_9APIA</name>
<evidence type="ECO:0000256" key="7">
    <source>
        <dbReference type="SAM" id="Phobius"/>
    </source>
</evidence>
<dbReference type="Pfam" id="PF13947">
    <property type="entry name" value="GUB_WAK_bind"/>
    <property type="match status" value="1"/>
</dbReference>
<dbReference type="GO" id="GO:0030247">
    <property type="term" value="F:polysaccharide binding"/>
    <property type="evidence" value="ECO:0007669"/>
    <property type="project" value="InterPro"/>
</dbReference>
<dbReference type="Proteomes" id="UP001237642">
    <property type="component" value="Unassembled WGS sequence"/>
</dbReference>
<dbReference type="InterPro" id="IPR025287">
    <property type="entry name" value="WAK_GUB"/>
</dbReference>
<dbReference type="GO" id="GO:0004674">
    <property type="term" value="F:protein serine/threonine kinase activity"/>
    <property type="evidence" value="ECO:0007669"/>
    <property type="project" value="UniProtKB-EC"/>
</dbReference>
<reference evidence="11" key="1">
    <citation type="submission" date="2023-02" db="EMBL/GenBank/DDBJ databases">
        <title>Genome of toxic invasive species Heracleum sosnowskyi carries increased number of genes despite the absence of recent whole-genome duplications.</title>
        <authorList>
            <person name="Schelkunov M."/>
            <person name="Shtratnikova V."/>
            <person name="Makarenko M."/>
            <person name="Klepikova A."/>
            <person name="Omelchenko D."/>
            <person name="Novikova G."/>
            <person name="Obukhova E."/>
            <person name="Bogdanov V."/>
            <person name="Penin A."/>
            <person name="Logacheva M."/>
        </authorList>
    </citation>
    <scope>NUCLEOTIDE SEQUENCE</scope>
    <source>
        <strain evidence="11">Hsosn_3</strain>
        <tissue evidence="11">Leaf</tissue>
    </source>
</reference>
<comment type="caution">
    <text evidence="11">The sequence shown here is derived from an EMBL/GenBank/DDBJ whole genome shotgun (WGS) entry which is preliminary data.</text>
</comment>
<keyword evidence="7" id="KW-0472">Membrane</keyword>
<evidence type="ECO:0000256" key="4">
    <source>
        <dbReference type="ARBA" id="ARBA00023180"/>
    </source>
</evidence>
<evidence type="ECO:0000313" key="11">
    <source>
        <dbReference type="EMBL" id="KAK1354209.1"/>
    </source>
</evidence>
<feature type="domain" description="Wall-associated receptor kinase C-terminal" evidence="10">
    <location>
        <begin position="177"/>
        <end position="260"/>
    </location>
</feature>
<reference evidence="11" key="2">
    <citation type="submission" date="2023-05" db="EMBL/GenBank/DDBJ databases">
        <authorList>
            <person name="Schelkunov M.I."/>
        </authorList>
    </citation>
    <scope>NUCLEOTIDE SEQUENCE</scope>
    <source>
        <strain evidence="11">Hsosn_3</strain>
        <tissue evidence="11">Leaf</tissue>
    </source>
</reference>
<dbReference type="EMBL" id="JAUIZM010000011">
    <property type="protein sequence ID" value="KAK1354209.1"/>
    <property type="molecule type" value="Genomic_DNA"/>
</dbReference>
<protein>
    <recommendedName>
        <fullName evidence="2">non-specific serine/threonine protein kinase</fullName>
        <ecNumber evidence="2">2.7.11.1</ecNumber>
    </recommendedName>
</protein>
<feature type="domain" description="Wall-associated receptor kinase galacturonan-binding" evidence="9">
    <location>
        <begin position="41"/>
        <end position="108"/>
    </location>
</feature>
<evidence type="ECO:0000256" key="1">
    <source>
        <dbReference type="ARBA" id="ARBA00004167"/>
    </source>
</evidence>
<comment type="catalytic activity">
    <reaction evidence="6">
        <text>L-seryl-[protein] + ATP = O-phospho-L-seryl-[protein] + ADP + H(+)</text>
        <dbReference type="Rhea" id="RHEA:17989"/>
        <dbReference type="Rhea" id="RHEA-COMP:9863"/>
        <dbReference type="Rhea" id="RHEA-COMP:11604"/>
        <dbReference type="ChEBI" id="CHEBI:15378"/>
        <dbReference type="ChEBI" id="CHEBI:29999"/>
        <dbReference type="ChEBI" id="CHEBI:30616"/>
        <dbReference type="ChEBI" id="CHEBI:83421"/>
        <dbReference type="ChEBI" id="CHEBI:456216"/>
        <dbReference type="EC" id="2.7.11.1"/>
    </reaction>
</comment>
<dbReference type="InterPro" id="IPR032872">
    <property type="entry name" value="WAK_assoc_C"/>
</dbReference>
<accession>A0AAD8GTY4</accession>
<dbReference type="GO" id="GO:0016020">
    <property type="term" value="C:membrane"/>
    <property type="evidence" value="ECO:0007669"/>
    <property type="project" value="UniProtKB-SubCell"/>
</dbReference>
<keyword evidence="12" id="KW-1185">Reference proteome</keyword>
<dbReference type="PANTHER" id="PTHR33138">
    <property type="entry name" value="OS01G0690200 PROTEIN"/>
    <property type="match status" value="1"/>
</dbReference>
<dbReference type="PANTHER" id="PTHR33138:SF75">
    <property type="entry name" value="WALL-ASSOCIATED RECEPTOR KINASE GALACTURONAN-BINDING DOMAIN-CONTAINING PROTEIN"/>
    <property type="match status" value="1"/>
</dbReference>
<feature type="transmembrane region" description="Helical" evidence="7">
    <location>
        <begin position="285"/>
        <end position="306"/>
    </location>
</feature>
<dbReference type="EC" id="2.7.11.1" evidence="2"/>
<keyword evidence="7" id="KW-0812">Transmembrane</keyword>
<evidence type="ECO:0000313" key="12">
    <source>
        <dbReference type="Proteomes" id="UP001237642"/>
    </source>
</evidence>
<evidence type="ECO:0000256" key="2">
    <source>
        <dbReference type="ARBA" id="ARBA00012513"/>
    </source>
</evidence>
<dbReference type="AlphaFoldDB" id="A0AAD8GTY4"/>
<evidence type="ECO:0000259" key="10">
    <source>
        <dbReference type="Pfam" id="PF14380"/>
    </source>
</evidence>
<dbReference type="Pfam" id="PF14380">
    <property type="entry name" value="WAK_assoc"/>
    <property type="match status" value="1"/>
</dbReference>
<keyword evidence="7" id="KW-1133">Transmembrane helix</keyword>
<sequence>MHSHVFRCHQYFSNPLISILLLSLIIPIHNAQNYSEMYKVCSKMTTSACGKPIRGIEYPFWGQNIRPEYCGLKGFELSCEENDLVVDIGTDSKYQVAEINPSRSLLTLNPYGDAVKKVCASSWDSSKILNETLYEYGKNTEGFRLYYNCDSGSQDTERWILSNITCSGDDDKFQLFYSTDNSVELPPQGIRCSNNITLPVDKTMHDQFLLNNSMPLGQILEYRFEVHYKINNSACSDCKESGGVCWKNTDLEVDSKCLYETGGKNEHQAKEVAPSGKNKNSGLKFIIASCVVGGSVLLLFVLIIYYRQMKSKHVSSLFSQNVSSYPKDIEAFIRENGSSIPKRFRVAIVNSNLLGLFTCYSCMRA</sequence>
<comment type="catalytic activity">
    <reaction evidence="5">
        <text>L-threonyl-[protein] + ATP = O-phospho-L-threonyl-[protein] + ADP + H(+)</text>
        <dbReference type="Rhea" id="RHEA:46608"/>
        <dbReference type="Rhea" id="RHEA-COMP:11060"/>
        <dbReference type="Rhea" id="RHEA-COMP:11605"/>
        <dbReference type="ChEBI" id="CHEBI:15378"/>
        <dbReference type="ChEBI" id="CHEBI:30013"/>
        <dbReference type="ChEBI" id="CHEBI:30616"/>
        <dbReference type="ChEBI" id="CHEBI:61977"/>
        <dbReference type="ChEBI" id="CHEBI:456216"/>
        <dbReference type="EC" id="2.7.11.1"/>
    </reaction>
</comment>
<evidence type="ECO:0000256" key="5">
    <source>
        <dbReference type="ARBA" id="ARBA00047899"/>
    </source>
</evidence>
<evidence type="ECO:0000259" key="9">
    <source>
        <dbReference type="Pfam" id="PF13947"/>
    </source>
</evidence>
<feature type="chain" id="PRO_5042104701" description="non-specific serine/threonine protein kinase" evidence="8">
    <location>
        <begin position="32"/>
        <end position="365"/>
    </location>
</feature>
<feature type="signal peptide" evidence="8">
    <location>
        <begin position="1"/>
        <end position="31"/>
    </location>
</feature>
<evidence type="ECO:0000256" key="8">
    <source>
        <dbReference type="SAM" id="SignalP"/>
    </source>
</evidence>
<comment type="subcellular location">
    <subcellularLocation>
        <location evidence="1">Membrane</location>
        <topology evidence="1">Single-pass membrane protein</topology>
    </subcellularLocation>
</comment>
<proteinExistence type="predicted"/>
<evidence type="ECO:0000256" key="3">
    <source>
        <dbReference type="ARBA" id="ARBA00022729"/>
    </source>
</evidence>
<keyword evidence="3 8" id="KW-0732">Signal</keyword>
<organism evidence="11 12">
    <name type="scientific">Heracleum sosnowskyi</name>
    <dbReference type="NCBI Taxonomy" id="360622"/>
    <lineage>
        <taxon>Eukaryota</taxon>
        <taxon>Viridiplantae</taxon>
        <taxon>Streptophyta</taxon>
        <taxon>Embryophyta</taxon>
        <taxon>Tracheophyta</taxon>
        <taxon>Spermatophyta</taxon>
        <taxon>Magnoliopsida</taxon>
        <taxon>eudicotyledons</taxon>
        <taxon>Gunneridae</taxon>
        <taxon>Pentapetalae</taxon>
        <taxon>asterids</taxon>
        <taxon>campanulids</taxon>
        <taxon>Apiales</taxon>
        <taxon>Apiaceae</taxon>
        <taxon>Apioideae</taxon>
        <taxon>apioid superclade</taxon>
        <taxon>Tordylieae</taxon>
        <taxon>Tordyliinae</taxon>
        <taxon>Heracleum</taxon>
    </lineage>
</organism>